<reference evidence="1 2" key="1">
    <citation type="submission" date="2018-08" db="EMBL/GenBank/DDBJ databases">
        <title>Lysobacter weifangensis sp. nov., a new member of the family 'Xanthomonadaceae', isolated from soil in a farmland.</title>
        <authorList>
            <person name="Zhao H."/>
        </authorList>
    </citation>
    <scope>NUCLEOTIDE SEQUENCE [LARGE SCALE GENOMIC DNA]</scope>
    <source>
        <strain evidence="1 2">WF-2</strain>
    </source>
</reference>
<dbReference type="AlphaFoldDB" id="A0A372DMS5"/>
<evidence type="ECO:0000313" key="2">
    <source>
        <dbReference type="Proteomes" id="UP000262917"/>
    </source>
</evidence>
<evidence type="ECO:0000313" key="1">
    <source>
        <dbReference type="EMBL" id="RFP60764.1"/>
    </source>
</evidence>
<protein>
    <submittedName>
        <fullName evidence="1">TraB/GumN family protein</fullName>
    </submittedName>
</protein>
<organism evidence="1 2">
    <name type="scientific">Cognatiluteimonas weifangensis</name>
    <dbReference type="NCBI Taxonomy" id="2303539"/>
    <lineage>
        <taxon>Bacteria</taxon>
        <taxon>Pseudomonadati</taxon>
        <taxon>Pseudomonadota</taxon>
        <taxon>Gammaproteobacteria</taxon>
        <taxon>Lysobacterales</taxon>
        <taxon>Lysobacteraceae</taxon>
        <taxon>Cognatiluteimonas</taxon>
    </lineage>
</organism>
<dbReference type="Proteomes" id="UP000262917">
    <property type="component" value="Unassembled WGS sequence"/>
</dbReference>
<name>A0A372DMS5_9GAMM</name>
<comment type="caution">
    <text evidence="1">The sequence shown here is derived from an EMBL/GenBank/DDBJ whole genome shotgun (WGS) entry which is preliminary data.</text>
</comment>
<dbReference type="EMBL" id="QVPD01000005">
    <property type="protein sequence ID" value="RFP60764.1"/>
    <property type="molecule type" value="Genomic_DNA"/>
</dbReference>
<dbReference type="CDD" id="cd14788">
    <property type="entry name" value="GumN"/>
    <property type="match status" value="1"/>
</dbReference>
<sequence length="414" mass="45314">MRRSRVRSPSAPPFLSCQRIQASPENRPSAGFLLSFVLPERHPAQPPLRPSRLPVRLRASRPNERDVRMRTGKLLATSVLCTCLVAAAARAQDATPVPSASASPAPSEPKLLDTVVVSGRVAGPGLWQVYRDEDHDLWIMGTLSPRPADIEWDATEVRALVARSQEVLWAPRYSVNVDANLLQQAMLGIGYLRAKKNPDGQLLKDVLPPELYARWLQAKAKYLPHDSGVERKRPLIAAQELFAAAVKRANLSSRGFVYPAMQPTIEANGVKSTVPRVQVDITSQTAKAALADMREMQLDDRKCLAATLDAVETDIPRMVSNANAWANGQVSRISFASLQRRDAACSDALIRPEFSAKYGLPNIKDSVEARWLDEATAALARNASTVAFVPMENLIGPGSYLDRLRAQGYTVSGP</sequence>
<dbReference type="InterPro" id="IPR002816">
    <property type="entry name" value="TraB/PrgY/GumN_fam"/>
</dbReference>
<accession>A0A372DMS5</accession>
<keyword evidence="2" id="KW-1185">Reference proteome</keyword>
<proteinExistence type="predicted"/>
<gene>
    <name evidence="1" type="ORF">D0Y53_06315</name>
</gene>
<dbReference type="Pfam" id="PF01963">
    <property type="entry name" value="TraB_PrgY_gumN"/>
    <property type="match status" value="1"/>
</dbReference>